<gene>
    <name evidence="17" type="ORF">LEMA_P003230.1</name>
</gene>
<reference evidence="18" key="1">
    <citation type="journal article" date="2011" name="Nat. Commun.">
        <title>Effector diversification within compartments of the Leptosphaeria maculans genome affected by Repeat-Induced Point mutations.</title>
        <authorList>
            <person name="Rouxel T."/>
            <person name="Grandaubert J."/>
            <person name="Hane J.K."/>
            <person name="Hoede C."/>
            <person name="van de Wouw A.P."/>
            <person name="Couloux A."/>
            <person name="Dominguez V."/>
            <person name="Anthouard V."/>
            <person name="Bally P."/>
            <person name="Bourras S."/>
            <person name="Cozijnsen A.J."/>
            <person name="Ciuffetti L.M."/>
            <person name="Degrave A."/>
            <person name="Dilmaghani A."/>
            <person name="Duret L."/>
            <person name="Fudal I."/>
            <person name="Goodwin S.B."/>
            <person name="Gout L."/>
            <person name="Glaser N."/>
            <person name="Linglin J."/>
            <person name="Kema G.H.J."/>
            <person name="Lapalu N."/>
            <person name="Lawrence C.B."/>
            <person name="May K."/>
            <person name="Meyer M."/>
            <person name="Ollivier B."/>
            <person name="Poulain J."/>
            <person name="Schoch C.L."/>
            <person name="Simon A."/>
            <person name="Spatafora J.W."/>
            <person name="Stachowiak A."/>
            <person name="Turgeon B.G."/>
            <person name="Tyler B.M."/>
            <person name="Vincent D."/>
            <person name="Weissenbach J."/>
            <person name="Amselem J."/>
            <person name="Quesneville H."/>
            <person name="Oliver R.P."/>
            <person name="Wincker P."/>
            <person name="Balesdent M.-H."/>
            <person name="Howlett B.J."/>
        </authorList>
    </citation>
    <scope>NUCLEOTIDE SEQUENCE [LARGE SCALE GENOMIC DNA]</scope>
    <source>
        <strain evidence="18">JN3 / isolate v23.1.3 / race Av1-4-5-6-7-8</strain>
    </source>
</reference>
<feature type="compositionally biased region" description="Polar residues" evidence="13">
    <location>
        <begin position="453"/>
        <end position="462"/>
    </location>
</feature>
<evidence type="ECO:0000256" key="12">
    <source>
        <dbReference type="RuleBase" id="RU003651"/>
    </source>
</evidence>
<dbReference type="Proteomes" id="UP000002668">
    <property type="component" value="Genome"/>
</dbReference>
<dbReference type="SMART" id="SM00382">
    <property type="entry name" value="AAA"/>
    <property type="match status" value="1"/>
</dbReference>
<keyword evidence="8 14" id="KW-1133">Transmembrane helix</keyword>
<feature type="transmembrane region" description="Helical" evidence="14">
    <location>
        <begin position="20"/>
        <end position="37"/>
    </location>
</feature>
<dbReference type="InterPro" id="IPR027417">
    <property type="entry name" value="P-loop_NTPase"/>
</dbReference>
<dbReference type="InterPro" id="IPR003959">
    <property type="entry name" value="ATPase_AAA_core"/>
</dbReference>
<evidence type="ECO:0000256" key="14">
    <source>
        <dbReference type="SAM" id="Phobius"/>
    </source>
</evidence>
<dbReference type="SUPFAM" id="SSF52540">
    <property type="entry name" value="P-loop containing nucleoside triphosphate hydrolases"/>
    <property type="match status" value="1"/>
</dbReference>
<dbReference type="OrthoDB" id="10251412at2759"/>
<evidence type="ECO:0000256" key="11">
    <source>
        <dbReference type="ARBA" id="ARBA00048778"/>
    </source>
</evidence>
<evidence type="ECO:0000259" key="15">
    <source>
        <dbReference type="SMART" id="SM00382"/>
    </source>
</evidence>
<dbReference type="Pfam" id="PF00004">
    <property type="entry name" value="AAA"/>
    <property type="match status" value="2"/>
</dbReference>
<protein>
    <submittedName>
        <fullName evidence="17">Similar to BCS1-like ATPase</fullName>
    </submittedName>
</protein>
<keyword evidence="3 14" id="KW-0812">Transmembrane</keyword>
<comment type="catalytic activity">
    <reaction evidence="11">
        <text>ATP + H2O = ADP + phosphate + H(+)</text>
        <dbReference type="Rhea" id="RHEA:13065"/>
        <dbReference type="ChEBI" id="CHEBI:15377"/>
        <dbReference type="ChEBI" id="CHEBI:15378"/>
        <dbReference type="ChEBI" id="CHEBI:30616"/>
        <dbReference type="ChEBI" id="CHEBI:43474"/>
        <dbReference type="ChEBI" id="CHEBI:456216"/>
    </reaction>
    <physiologicalReaction direction="left-to-right" evidence="11">
        <dbReference type="Rhea" id="RHEA:13066"/>
    </physiologicalReaction>
</comment>
<keyword evidence="5" id="KW-0999">Mitochondrion inner membrane</keyword>
<evidence type="ECO:0000256" key="3">
    <source>
        <dbReference type="ARBA" id="ARBA00022692"/>
    </source>
</evidence>
<keyword evidence="9" id="KW-0496">Mitochondrion</keyword>
<dbReference type="InterPro" id="IPR014851">
    <property type="entry name" value="BCS1_N"/>
</dbReference>
<keyword evidence="10 14" id="KW-0472">Membrane</keyword>
<evidence type="ECO:0000313" key="18">
    <source>
        <dbReference type="Proteomes" id="UP000002668"/>
    </source>
</evidence>
<dbReference type="eggNOG" id="KOG0743">
    <property type="taxonomic scope" value="Eukaryota"/>
</dbReference>
<evidence type="ECO:0000256" key="2">
    <source>
        <dbReference type="ARBA" id="ARBA00007448"/>
    </source>
</evidence>
<dbReference type="RefSeq" id="XP_003845015.1">
    <property type="nucleotide sequence ID" value="XM_003844967.1"/>
</dbReference>
<evidence type="ECO:0000256" key="13">
    <source>
        <dbReference type="SAM" id="MobiDB-lite"/>
    </source>
</evidence>
<evidence type="ECO:0000256" key="6">
    <source>
        <dbReference type="ARBA" id="ARBA00022801"/>
    </source>
</evidence>
<evidence type="ECO:0000256" key="1">
    <source>
        <dbReference type="ARBA" id="ARBA00004434"/>
    </source>
</evidence>
<dbReference type="GO" id="GO:0005743">
    <property type="term" value="C:mitochondrial inner membrane"/>
    <property type="evidence" value="ECO:0007669"/>
    <property type="project" value="UniProtKB-SubCell"/>
</dbReference>
<dbReference type="STRING" id="985895.E5AE97"/>
<dbReference type="HOGENOM" id="CLU_010189_4_2_1"/>
<feature type="region of interest" description="Disordered" evidence="13">
    <location>
        <begin position="453"/>
        <end position="476"/>
    </location>
</feature>
<dbReference type="GeneID" id="13286845"/>
<comment type="subcellular location">
    <subcellularLocation>
        <location evidence="1">Mitochondrion inner membrane</location>
        <topology evidence="1">Single-pass membrane protein</topology>
    </subcellularLocation>
</comment>
<evidence type="ECO:0000256" key="8">
    <source>
        <dbReference type="ARBA" id="ARBA00022989"/>
    </source>
</evidence>
<evidence type="ECO:0000256" key="10">
    <source>
        <dbReference type="ARBA" id="ARBA00023136"/>
    </source>
</evidence>
<organism evidence="17 18">
    <name type="scientific">Leptosphaeria maculans (strain JN3 / isolate v23.1.3 / race Av1-4-5-6-7-8)</name>
    <name type="common">Blackleg fungus</name>
    <name type="synonym">Phoma lingam</name>
    <dbReference type="NCBI Taxonomy" id="985895"/>
    <lineage>
        <taxon>Eukaryota</taxon>
        <taxon>Fungi</taxon>
        <taxon>Dikarya</taxon>
        <taxon>Ascomycota</taxon>
        <taxon>Pezizomycotina</taxon>
        <taxon>Dothideomycetes</taxon>
        <taxon>Pleosporomycetidae</taxon>
        <taxon>Pleosporales</taxon>
        <taxon>Pleosporineae</taxon>
        <taxon>Leptosphaeriaceae</taxon>
        <taxon>Plenodomus</taxon>
        <taxon>Plenodomus lingam/Leptosphaeria maculans species complex</taxon>
    </lineage>
</organism>
<feature type="transmembrane region" description="Helical" evidence="14">
    <location>
        <begin position="49"/>
        <end position="71"/>
    </location>
</feature>
<dbReference type="InParanoid" id="E5AE97"/>
<proteinExistence type="inferred from homology"/>
<keyword evidence="7 12" id="KW-0067">ATP-binding</keyword>
<dbReference type="PROSITE" id="PS00674">
    <property type="entry name" value="AAA"/>
    <property type="match status" value="1"/>
</dbReference>
<comment type="similarity">
    <text evidence="2">Belongs to the AAA ATPase family. BCS1 subfamily.</text>
</comment>
<accession>E5AE97</accession>
<dbReference type="Pfam" id="PF25426">
    <property type="entry name" value="AAA_lid_BCS1"/>
    <property type="match status" value="1"/>
</dbReference>
<dbReference type="PANTHER" id="PTHR23070">
    <property type="entry name" value="BCS1 AAA-TYPE ATPASE"/>
    <property type="match status" value="1"/>
</dbReference>
<dbReference type="SMART" id="SM01024">
    <property type="entry name" value="BCS1_N"/>
    <property type="match status" value="1"/>
</dbReference>
<feature type="domain" description="AAA+ ATPase" evidence="15">
    <location>
        <begin position="276"/>
        <end position="440"/>
    </location>
</feature>
<name>E5AE97_LEPMJ</name>
<feature type="region of interest" description="Disordered" evidence="13">
    <location>
        <begin position="349"/>
        <end position="389"/>
    </location>
</feature>
<dbReference type="Gene3D" id="3.40.50.300">
    <property type="entry name" value="P-loop containing nucleotide triphosphate hydrolases"/>
    <property type="match status" value="1"/>
</dbReference>
<feature type="domain" description="BCS1 N-terminal" evidence="16">
    <location>
        <begin position="54"/>
        <end position="243"/>
    </location>
</feature>
<dbReference type="VEuPathDB" id="FungiDB:LEMA_P003230.1"/>
<evidence type="ECO:0000313" key="17">
    <source>
        <dbReference type="EMBL" id="CBY01536.1"/>
    </source>
</evidence>
<evidence type="ECO:0000256" key="7">
    <source>
        <dbReference type="ARBA" id="ARBA00022840"/>
    </source>
</evidence>
<keyword evidence="6" id="KW-0378">Hydrolase</keyword>
<evidence type="ECO:0000256" key="9">
    <source>
        <dbReference type="ARBA" id="ARBA00023128"/>
    </source>
</evidence>
<dbReference type="GO" id="GO:0016887">
    <property type="term" value="F:ATP hydrolysis activity"/>
    <property type="evidence" value="ECO:0007669"/>
    <property type="project" value="InterPro"/>
</dbReference>
<feature type="compositionally biased region" description="Basic and acidic residues" evidence="13">
    <location>
        <begin position="361"/>
        <end position="387"/>
    </location>
</feature>
<dbReference type="InterPro" id="IPR003593">
    <property type="entry name" value="AAA+_ATPase"/>
</dbReference>
<dbReference type="InterPro" id="IPR050747">
    <property type="entry name" value="Mitochondrial_chaperone_BCS1"/>
</dbReference>
<dbReference type="OMA" id="IFIRMYS"/>
<dbReference type="EMBL" id="FP929139">
    <property type="protein sequence ID" value="CBY01536.1"/>
    <property type="molecule type" value="Genomic_DNA"/>
</dbReference>
<keyword evidence="18" id="KW-1185">Reference proteome</keyword>
<evidence type="ECO:0000259" key="16">
    <source>
        <dbReference type="SMART" id="SM01024"/>
    </source>
</evidence>
<dbReference type="Pfam" id="PF08740">
    <property type="entry name" value="BCS1_N"/>
    <property type="match status" value="1"/>
</dbReference>
<sequence>MDFSLLKHIAFNSSSSNGTLTLPSTILEAFIPGYQIFSQLFLQIFGFDMGLIISGCLIVFAISKGICLLYYEGYKFFGSYLSSTVYLEEYEDLYSFFVEWLNAEGFVTTGRTLKAVSAAPSFYQKKYADEGVDAYGICNCADWESNVAVRFEPWYGVYKFYFQGRLFIMTRIPGDRRKGEDSHITIRCAGRSYEPIAALLQHARLLSRSKGMDMTFVFHSKYLQSEFRWQQQSYRPARPLSTISLDEQSKVRIVKDINEYLHPATSRWYSERGIPYRRGYLLHGPPGTGKTSMSFALAGVFGMNIYCISLSAAQLTESSLMDNFNSLPDRCIVLLEDVDAAGLRREDLPAEPVAVEQESASTKESDRPGAHPTKSNESKSQPKKESTSRISLSGLLNVIDGAGSQEGRVLIMTTNCPESLDDALIRPGRVDLQIGFGYANYEQTRDIFTRMYNTENHNNPSTSKHKSSGPANQAARLPRDKAKLARLGGEHFLEMVTYQPTLEVAEPGNLADMARSFAVQIPEGKFSPAEIQGFLLTLKYEPLKAVEKVGEWRDALLGAKKKGKKVVDFD</sequence>
<evidence type="ECO:0000256" key="4">
    <source>
        <dbReference type="ARBA" id="ARBA00022741"/>
    </source>
</evidence>
<dbReference type="InterPro" id="IPR057495">
    <property type="entry name" value="AAA_lid_BCS1"/>
</dbReference>
<keyword evidence="4 12" id="KW-0547">Nucleotide-binding</keyword>
<dbReference type="GO" id="GO:0005524">
    <property type="term" value="F:ATP binding"/>
    <property type="evidence" value="ECO:0007669"/>
    <property type="project" value="UniProtKB-KW"/>
</dbReference>
<dbReference type="AlphaFoldDB" id="E5AE97"/>
<dbReference type="InterPro" id="IPR003960">
    <property type="entry name" value="ATPase_AAA_CS"/>
</dbReference>
<evidence type="ECO:0000256" key="5">
    <source>
        <dbReference type="ARBA" id="ARBA00022792"/>
    </source>
</evidence>